<reference evidence="3" key="1">
    <citation type="submission" date="2018-11" db="EMBL/GenBank/DDBJ databases">
        <authorList>
            <consortium name="Genoscope - CEA"/>
            <person name="William W."/>
        </authorList>
    </citation>
    <scope>NUCLEOTIDE SEQUENCE</scope>
</reference>
<accession>A0A3P6BI19</accession>
<evidence type="ECO:0000313" key="2">
    <source>
        <dbReference type="EMBL" id="CAG7898455.1"/>
    </source>
</evidence>
<protein>
    <submittedName>
        <fullName evidence="2">Uncharacterized protein</fullName>
    </submittedName>
</protein>
<evidence type="ECO:0000313" key="3">
    <source>
        <dbReference type="EMBL" id="VDD05043.1"/>
    </source>
</evidence>
<keyword evidence="1" id="KW-0472">Membrane</keyword>
<organism evidence="3">
    <name type="scientific">Brassica campestris</name>
    <name type="common">Field mustard</name>
    <dbReference type="NCBI Taxonomy" id="3711"/>
    <lineage>
        <taxon>Eukaryota</taxon>
        <taxon>Viridiplantae</taxon>
        <taxon>Streptophyta</taxon>
        <taxon>Embryophyta</taxon>
        <taxon>Tracheophyta</taxon>
        <taxon>Spermatophyta</taxon>
        <taxon>Magnoliopsida</taxon>
        <taxon>eudicotyledons</taxon>
        <taxon>Gunneridae</taxon>
        <taxon>Pentapetalae</taxon>
        <taxon>rosids</taxon>
        <taxon>malvids</taxon>
        <taxon>Brassicales</taxon>
        <taxon>Brassicaceae</taxon>
        <taxon>Brassiceae</taxon>
        <taxon>Brassica</taxon>
    </lineage>
</organism>
<feature type="transmembrane region" description="Helical" evidence="1">
    <location>
        <begin position="20"/>
        <end position="40"/>
    </location>
</feature>
<keyword evidence="1" id="KW-1133">Transmembrane helix</keyword>
<evidence type="ECO:0000256" key="1">
    <source>
        <dbReference type="SAM" id="Phobius"/>
    </source>
</evidence>
<dbReference type="Proteomes" id="UP000694005">
    <property type="component" value="Chromosome A08"/>
</dbReference>
<name>A0A3P6BI19_BRACM</name>
<feature type="non-terminal residue" evidence="3">
    <location>
        <position position="1"/>
    </location>
</feature>
<dbReference type="EMBL" id="LR031575">
    <property type="protein sequence ID" value="VDD05043.1"/>
    <property type="molecule type" value="Genomic_DNA"/>
</dbReference>
<dbReference type="EMBL" id="LS974624">
    <property type="protein sequence ID" value="CAG7898455.1"/>
    <property type="molecule type" value="Genomic_DNA"/>
</dbReference>
<dbReference type="Gramene" id="A08p21210.2_BraZ1">
    <property type="protein sequence ID" value="A08p21210.2_BraZ1.CDS"/>
    <property type="gene ID" value="A08g21210.2_BraZ1"/>
</dbReference>
<sequence>LRELQGHFSKSPSNTLNIPLHFQVFFLISASTSLALRFLIRG</sequence>
<gene>
    <name evidence="3" type="ORF">BRAA08T33856Z</name>
    <name evidence="2" type="ORF">BRAPAZ1V2_A08P21210.2</name>
</gene>
<keyword evidence="1" id="KW-0812">Transmembrane</keyword>
<proteinExistence type="predicted"/>
<dbReference type="AlphaFoldDB" id="A0A3P6BI19"/>